<dbReference type="Proteomes" id="UP001203036">
    <property type="component" value="Unassembled WGS sequence"/>
</dbReference>
<sequence length="296" mass="32471">MRRGSSGRLSAALALILLACAARADEPARLLASFTWRVDDPRFGGFSGLEVTDDGGALVAVSDRGAMLRGRITRQKGAIAGITITDFGPIRLDRPAKPPGLRDTEGLAIAPGGRVFVSLEGMSRVLRLSDKGRATRLPDHPDFAGLAGNAALEVLAIDARGRLYTMPEKSSAWDAPFPVWRFENGQWTTAFHITRSPGFLPVGGDFGYDGAFYLLERGFNGIGFRTRVRRFELTGNRPLSGRIMFTAPVLRHDNLEGLSVWRDGQGRTRLTMISDDNFRRLQRTEIVEYVIGNPLQ</sequence>
<comment type="caution">
    <text evidence="1">The sequence shown here is derived from an EMBL/GenBank/DDBJ whole genome shotgun (WGS) entry which is preliminary data.</text>
</comment>
<gene>
    <name evidence="1" type="ORF">M8744_10515</name>
</gene>
<name>A0ACC5ZYZ3_9RHOB</name>
<protein>
    <submittedName>
        <fullName evidence="1">Esterase-like activity of phytase family protein</fullName>
    </submittedName>
</protein>
<reference evidence="1" key="1">
    <citation type="submission" date="2022-06" db="EMBL/GenBank/DDBJ databases">
        <title>Lutimaribacter sp. EGI FJ00013, a novel bacterium isolated from a salt lake sediment enrichment.</title>
        <authorList>
            <person name="Gao L."/>
            <person name="Fang B.-Z."/>
            <person name="Li W.-J."/>
        </authorList>
    </citation>
    <scope>NUCLEOTIDE SEQUENCE</scope>
    <source>
        <strain evidence="1">EGI FJ00013</strain>
    </source>
</reference>
<organism evidence="1 2">
    <name type="scientific">Lutimaribacter degradans</name>
    <dbReference type="NCBI Taxonomy" id="2945989"/>
    <lineage>
        <taxon>Bacteria</taxon>
        <taxon>Pseudomonadati</taxon>
        <taxon>Pseudomonadota</taxon>
        <taxon>Alphaproteobacteria</taxon>
        <taxon>Rhodobacterales</taxon>
        <taxon>Roseobacteraceae</taxon>
        <taxon>Lutimaribacter</taxon>
    </lineage>
</organism>
<accession>A0ACC5ZYZ3</accession>
<evidence type="ECO:0000313" key="1">
    <source>
        <dbReference type="EMBL" id="MCM2562574.1"/>
    </source>
</evidence>
<evidence type="ECO:0000313" key="2">
    <source>
        <dbReference type="Proteomes" id="UP001203036"/>
    </source>
</evidence>
<keyword evidence="2" id="KW-1185">Reference proteome</keyword>
<proteinExistence type="predicted"/>
<dbReference type="EMBL" id="JAMQGO010000006">
    <property type="protein sequence ID" value="MCM2562574.1"/>
    <property type="molecule type" value="Genomic_DNA"/>
</dbReference>